<gene>
    <name evidence="2" type="ORF">BJ980_002944</name>
</gene>
<evidence type="ECO:0000256" key="1">
    <source>
        <dbReference type="SAM" id="SignalP"/>
    </source>
</evidence>
<feature type="chain" id="PRO_5038876082" evidence="1">
    <location>
        <begin position="28"/>
        <end position="298"/>
    </location>
</feature>
<reference evidence="2 3" key="1">
    <citation type="submission" date="2020-07" db="EMBL/GenBank/DDBJ databases">
        <title>Sequencing the genomes of 1000 actinobacteria strains.</title>
        <authorList>
            <person name="Klenk H.-P."/>
        </authorList>
    </citation>
    <scope>NUCLEOTIDE SEQUENCE [LARGE SCALE GENOMIC DNA]</scope>
    <source>
        <strain evidence="2 3">DSM 23819</strain>
    </source>
</reference>
<sequence>MPNRFRAAALSVVLLLLGLFLSPQVAAEEDPTWPGLPKLREPTDGGALWLGLSVSGAQEIAMAKQWFQIPKTIIAAQSLVSSDPVNQVMENFAYVVSPEGAPAPYGYFAPIRVRTVAFGVIPASFTVHLSQPRDAEDLPMPLYSKTDQTVLPGYVFKFEDSTITGELQARISDMTVDGVPIPLGENCRTAENIEVVLDGRGYTSEMPPNPIHPEPELNTWHTSEFYTSINGGKMVGNSSMPQFVGCGAGAEDLSALISGMSSSPENKTIQRQSGTMSCWGWYLFYPCDDHEVPLPTRP</sequence>
<organism evidence="2 3">
    <name type="scientific">Nocardioides daedukensis</name>
    <dbReference type="NCBI Taxonomy" id="634462"/>
    <lineage>
        <taxon>Bacteria</taxon>
        <taxon>Bacillati</taxon>
        <taxon>Actinomycetota</taxon>
        <taxon>Actinomycetes</taxon>
        <taxon>Propionibacteriales</taxon>
        <taxon>Nocardioidaceae</taxon>
        <taxon>Nocardioides</taxon>
    </lineage>
</organism>
<dbReference type="Proteomes" id="UP000540656">
    <property type="component" value="Unassembled WGS sequence"/>
</dbReference>
<protein>
    <submittedName>
        <fullName evidence="2">Uncharacterized protein</fullName>
    </submittedName>
</protein>
<dbReference type="RefSeq" id="WP_179503006.1">
    <property type="nucleotide sequence ID" value="NZ_JACCAA010000001.1"/>
</dbReference>
<keyword evidence="1" id="KW-0732">Signal</keyword>
<evidence type="ECO:0000313" key="2">
    <source>
        <dbReference type="EMBL" id="NYG60021.1"/>
    </source>
</evidence>
<accession>A0A7Y9S0G8</accession>
<name>A0A7Y9S0G8_9ACTN</name>
<dbReference type="EMBL" id="JACCAA010000001">
    <property type="protein sequence ID" value="NYG60021.1"/>
    <property type="molecule type" value="Genomic_DNA"/>
</dbReference>
<comment type="caution">
    <text evidence="2">The sequence shown here is derived from an EMBL/GenBank/DDBJ whole genome shotgun (WGS) entry which is preliminary data.</text>
</comment>
<feature type="signal peptide" evidence="1">
    <location>
        <begin position="1"/>
        <end position="27"/>
    </location>
</feature>
<evidence type="ECO:0000313" key="3">
    <source>
        <dbReference type="Proteomes" id="UP000540656"/>
    </source>
</evidence>
<keyword evidence="3" id="KW-1185">Reference proteome</keyword>
<dbReference type="AlphaFoldDB" id="A0A7Y9S0G8"/>
<proteinExistence type="predicted"/>